<evidence type="ECO:0000256" key="1">
    <source>
        <dbReference type="SAM" id="MobiDB-lite"/>
    </source>
</evidence>
<accession>E4ZX16</accession>
<dbReference type="STRING" id="985895.E4ZX16"/>
<gene>
    <name evidence="2" type="ORF">LEMA_P023780.1</name>
</gene>
<dbReference type="HOGENOM" id="CLU_430189_0_0_1"/>
<reference evidence="3" key="1">
    <citation type="journal article" date="2011" name="Nat. Commun.">
        <title>Effector diversification within compartments of the Leptosphaeria maculans genome affected by Repeat-Induced Point mutations.</title>
        <authorList>
            <person name="Rouxel T."/>
            <person name="Grandaubert J."/>
            <person name="Hane J.K."/>
            <person name="Hoede C."/>
            <person name="van de Wouw A.P."/>
            <person name="Couloux A."/>
            <person name="Dominguez V."/>
            <person name="Anthouard V."/>
            <person name="Bally P."/>
            <person name="Bourras S."/>
            <person name="Cozijnsen A.J."/>
            <person name="Ciuffetti L.M."/>
            <person name="Degrave A."/>
            <person name="Dilmaghani A."/>
            <person name="Duret L."/>
            <person name="Fudal I."/>
            <person name="Goodwin S.B."/>
            <person name="Gout L."/>
            <person name="Glaser N."/>
            <person name="Linglin J."/>
            <person name="Kema G.H.J."/>
            <person name="Lapalu N."/>
            <person name="Lawrence C.B."/>
            <person name="May K."/>
            <person name="Meyer M."/>
            <person name="Ollivier B."/>
            <person name="Poulain J."/>
            <person name="Schoch C.L."/>
            <person name="Simon A."/>
            <person name="Spatafora J.W."/>
            <person name="Stachowiak A."/>
            <person name="Turgeon B.G."/>
            <person name="Tyler B.M."/>
            <person name="Vincent D."/>
            <person name="Weissenbach J."/>
            <person name="Amselem J."/>
            <person name="Quesneville H."/>
            <person name="Oliver R.P."/>
            <person name="Wincker P."/>
            <person name="Balesdent M.-H."/>
            <person name="Howlett B.J."/>
        </authorList>
    </citation>
    <scope>NUCLEOTIDE SEQUENCE [LARGE SCALE GENOMIC DNA]</scope>
    <source>
        <strain evidence="3">JN3 / isolate v23.1.3 / race Av1-4-5-6-7-8</strain>
    </source>
</reference>
<name>E4ZX16_LEPMJ</name>
<keyword evidence="3" id="KW-1185">Reference proteome</keyword>
<dbReference type="PANTHER" id="PTHR37540:SF5">
    <property type="entry name" value="TRANSCRIPTION FACTOR DOMAIN-CONTAINING PROTEIN"/>
    <property type="match status" value="1"/>
</dbReference>
<dbReference type="Pfam" id="PF11951">
    <property type="entry name" value="Fungal_trans_2"/>
    <property type="match status" value="1"/>
</dbReference>
<feature type="compositionally biased region" description="Low complexity" evidence="1">
    <location>
        <begin position="68"/>
        <end position="81"/>
    </location>
</feature>
<dbReference type="OMA" id="NPWSTSK"/>
<dbReference type="InterPro" id="IPR021858">
    <property type="entry name" value="Fun_TF"/>
</dbReference>
<protein>
    <recommendedName>
        <fullName evidence="4">Transcription factor domain-containing protein</fullName>
    </recommendedName>
</protein>
<feature type="region of interest" description="Disordered" evidence="1">
    <location>
        <begin position="32"/>
        <end position="98"/>
    </location>
</feature>
<evidence type="ECO:0000313" key="3">
    <source>
        <dbReference type="Proteomes" id="UP000002668"/>
    </source>
</evidence>
<dbReference type="AlphaFoldDB" id="E4ZX16"/>
<organism evidence="3">
    <name type="scientific">Leptosphaeria maculans (strain JN3 / isolate v23.1.3 / race Av1-4-5-6-7-8)</name>
    <name type="common">Blackleg fungus</name>
    <name type="synonym">Phoma lingam</name>
    <dbReference type="NCBI Taxonomy" id="985895"/>
    <lineage>
        <taxon>Eukaryota</taxon>
        <taxon>Fungi</taxon>
        <taxon>Dikarya</taxon>
        <taxon>Ascomycota</taxon>
        <taxon>Pezizomycotina</taxon>
        <taxon>Dothideomycetes</taxon>
        <taxon>Pleosporomycetidae</taxon>
        <taxon>Pleosporales</taxon>
        <taxon>Pleosporineae</taxon>
        <taxon>Leptosphaeriaceae</taxon>
        <taxon>Plenodomus</taxon>
        <taxon>Plenodomus lingam/Leptosphaeria maculans species complex</taxon>
    </lineage>
</organism>
<dbReference type="Proteomes" id="UP000002668">
    <property type="component" value="Genome"/>
</dbReference>
<dbReference type="eggNOG" id="ENOG502SJSN">
    <property type="taxonomic scope" value="Eukaryota"/>
</dbReference>
<dbReference type="VEuPathDB" id="FungiDB:LEMA_P023780.1"/>
<proteinExistence type="predicted"/>
<feature type="compositionally biased region" description="Polar residues" evidence="1">
    <location>
        <begin position="82"/>
        <end position="92"/>
    </location>
</feature>
<sequence>MEDQKESARARQDAQPIVPVQQDFLFVDAAQAKTSLQGRRNARSFVMQKARRERPWSTSKHAAKQRKTGSSNSTTSGSMNTPDSSYTPNTATPSPPILPGRPDYFTPARLRTFAPTGESVCPKCQILVCRPGQDLCPRCAVLKPRAPGSDPVSRLFDPFRTSSVEITGSVSGLLEHFVAEMAPGIIAVDVRNRSTLMRSDWFGTAMGHPGFMHSLLCTVALHLYIFGGGTVDTILYHRAQAIAAINAAISNPDKNAGISDANIGAVFNLLTVEESLQLPHFEEAQLQEDQPKQRAIHLNGLSRMIQLRGGLKEINSNRILQAFILWHATTYAIFHFSAPDNSILDYISTANFPRHPPGYQPNISQHLIEYCHYAGVKEKLTALVESVLVLTADLNVWYSDPESPLDPLDIQNFSCALECLLLDWLREHESSVTPLEDALCVALLIFTVRTTEAMKLQTGAHLLHFAASKRLQKALNCTTCDEWQTCPDLLLWVLSIGAISADGSGDSPWYVHQTSLACETFNIYSAETLLERLHYCGWVNYKLNEAVHYLWERIVKLRLEPFVNASLIPDDADSPVGPLQHHVAEPDLVEWESIDWAALSLGFDLPDEHAVIGGDAGVFDHTPSEANVDRLHDLNTGYAYGCSYTSCYPTSCNESGITSIPVRMKADKPYLLIGSRLQQPSPWLGDFERVRD</sequence>
<evidence type="ECO:0008006" key="4">
    <source>
        <dbReference type="Google" id="ProtNLM"/>
    </source>
</evidence>
<dbReference type="OrthoDB" id="4159781at2759"/>
<dbReference type="EMBL" id="FP929127">
    <property type="protein sequence ID" value="CBX95226.1"/>
    <property type="molecule type" value="Genomic_DNA"/>
</dbReference>
<dbReference type="PANTHER" id="PTHR37540">
    <property type="entry name" value="TRANSCRIPTION FACTOR (ACR-2), PUTATIVE-RELATED-RELATED"/>
    <property type="match status" value="1"/>
</dbReference>
<dbReference type="InParanoid" id="E4ZX16"/>
<evidence type="ECO:0000313" key="2">
    <source>
        <dbReference type="EMBL" id="CBX95226.1"/>
    </source>
</evidence>